<proteinExistence type="predicted"/>
<dbReference type="Proteomes" id="UP000639516">
    <property type="component" value="Unassembled WGS sequence"/>
</dbReference>
<feature type="domain" description="AMP-dependent synthetase/ligase" evidence="1">
    <location>
        <begin position="17"/>
        <end position="368"/>
    </location>
</feature>
<accession>A0ABR7UH35</accession>
<dbReference type="Gene3D" id="3.30.300.30">
    <property type="match status" value="1"/>
</dbReference>
<evidence type="ECO:0000259" key="2">
    <source>
        <dbReference type="Pfam" id="PF13193"/>
    </source>
</evidence>
<feature type="domain" description="AMP-binding enzyme C-terminal" evidence="2">
    <location>
        <begin position="418"/>
        <end position="494"/>
    </location>
</feature>
<dbReference type="Pfam" id="PF13193">
    <property type="entry name" value="AMP-binding_C"/>
    <property type="match status" value="1"/>
</dbReference>
<dbReference type="PROSITE" id="PS00455">
    <property type="entry name" value="AMP_BINDING"/>
    <property type="match status" value="1"/>
</dbReference>
<keyword evidence="3" id="KW-0436">Ligase</keyword>
<dbReference type="Gene3D" id="3.40.50.12780">
    <property type="entry name" value="N-terminal domain of ligase-like"/>
    <property type="match status" value="1"/>
</dbReference>
<sequence length="510" mass="55447">MRDEVMAAGQTSVYGLFRTCARRQPSYTAIDYDGLTVSYGDLLNRVDRIASALLGKGINPGDRIAILSHNCPEYVELQLAAAAIGAIVACLNWRLAPAELKHCIELVEPVMAVVEPELHASFAVVSQLPVIEIGPEWSRMSTSTAPDPRLGTMLESDEQGLTILFTSGTTGLPKGALISHRAHVARAMVFAAELMLAPLDAFVAWAPMFHMASTDHMLATLMRGGTVVIINGFQPEAINMALASRKIGWLVMMPGVIDAFIETRKAHPGPIKGIRICGAMADLVPRHQIAELTRLLDAPYLNSFGATETGLPPASGSVIEVGVTPTDLAKRISSFCEIGLVDPQDNDVPDGEPGEMVIRGPTLFSGYWNAPEANAVDFRGGMFHMGDTFRRLPDGRVDFVDRVKYMIKSGGENVYPAEIERVLLAHPAVSEAAVVKVSDPKWGERPVAFVACNDANIFADELMRLCGERLAGYKRPREIRFIAFEDFPRSTSGKVQRHVLEDRLKDEGAA</sequence>
<dbReference type="InterPro" id="IPR050237">
    <property type="entry name" value="ATP-dep_AMP-bd_enzyme"/>
</dbReference>
<evidence type="ECO:0000259" key="1">
    <source>
        <dbReference type="Pfam" id="PF00501"/>
    </source>
</evidence>
<dbReference type="EMBL" id="JAATTO010000055">
    <property type="protein sequence ID" value="MBC9982784.1"/>
    <property type="molecule type" value="Genomic_DNA"/>
</dbReference>
<evidence type="ECO:0000313" key="4">
    <source>
        <dbReference type="Proteomes" id="UP000639516"/>
    </source>
</evidence>
<dbReference type="InterPro" id="IPR025110">
    <property type="entry name" value="AMP-bd_C"/>
</dbReference>
<name>A0ABR7UH35_9BRAD</name>
<evidence type="ECO:0000313" key="3">
    <source>
        <dbReference type="EMBL" id="MBC9982784.1"/>
    </source>
</evidence>
<keyword evidence="4" id="KW-1185">Reference proteome</keyword>
<dbReference type="SUPFAM" id="SSF56801">
    <property type="entry name" value="Acetyl-CoA synthetase-like"/>
    <property type="match status" value="1"/>
</dbReference>
<organism evidence="3 4">
    <name type="scientific">Bradyrhizobium campsiandrae</name>
    <dbReference type="NCBI Taxonomy" id="1729892"/>
    <lineage>
        <taxon>Bacteria</taxon>
        <taxon>Pseudomonadati</taxon>
        <taxon>Pseudomonadota</taxon>
        <taxon>Alphaproteobacteria</taxon>
        <taxon>Hyphomicrobiales</taxon>
        <taxon>Nitrobacteraceae</taxon>
        <taxon>Bradyrhizobium</taxon>
    </lineage>
</organism>
<dbReference type="InterPro" id="IPR045851">
    <property type="entry name" value="AMP-bd_C_sf"/>
</dbReference>
<gene>
    <name evidence="3" type="ORF">HA482_31730</name>
</gene>
<dbReference type="RefSeq" id="WP_188108028.1">
    <property type="nucleotide sequence ID" value="NZ_JAANIH010000103.1"/>
</dbReference>
<dbReference type="GO" id="GO:0016874">
    <property type="term" value="F:ligase activity"/>
    <property type="evidence" value="ECO:0007669"/>
    <property type="project" value="UniProtKB-KW"/>
</dbReference>
<protein>
    <submittedName>
        <fullName evidence="3">Acyl--CoA ligase</fullName>
    </submittedName>
</protein>
<dbReference type="InterPro" id="IPR042099">
    <property type="entry name" value="ANL_N_sf"/>
</dbReference>
<dbReference type="InterPro" id="IPR000873">
    <property type="entry name" value="AMP-dep_synth/lig_dom"/>
</dbReference>
<reference evidence="3 4" key="1">
    <citation type="journal article" date="2020" name="Arch. Microbiol.">
        <title>Bradyrhizobium campsiandrae sp. nov., a nitrogen-fixing bacterial strain isolated from a native leguminous tree from the Amazon adapted to flooded conditions.</title>
        <authorList>
            <person name="Cabral Michel D."/>
            <person name="Martins da Costa E."/>
            <person name="Azarias Guimaraes A."/>
            <person name="Soares de Carvalho T."/>
            <person name="Santos de Castro Caputo P."/>
            <person name="Willems A."/>
            <person name="de Souza Moreira F.M."/>
        </authorList>
    </citation>
    <scope>NUCLEOTIDE SEQUENCE [LARGE SCALE GENOMIC DNA]</scope>
    <source>
        <strain evidence="4">INPA 384B</strain>
    </source>
</reference>
<comment type="caution">
    <text evidence="3">The sequence shown here is derived from an EMBL/GenBank/DDBJ whole genome shotgun (WGS) entry which is preliminary data.</text>
</comment>
<dbReference type="PANTHER" id="PTHR43767:SF1">
    <property type="entry name" value="NONRIBOSOMAL PEPTIDE SYNTHASE PES1 (EUROFUNG)-RELATED"/>
    <property type="match status" value="1"/>
</dbReference>
<dbReference type="InterPro" id="IPR020845">
    <property type="entry name" value="AMP-binding_CS"/>
</dbReference>
<dbReference type="Pfam" id="PF00501">
    <property type="entry name" value="AMP-binding"/>
    <property type="match status" value="1"/>
</dbReference>
<dbReference type="PANTHER" id="PTHR43767">
    <property type="entry name" value="LONG-CHAIN-FATTY-ACID--COA LIGASE"/>
    <property type="match status" value="1"/>
</dbReference>